<dbReference type="Proteomes" id="UP000557857">
    <property type="component" value="Unassembled WGS sequence"/>
</dbReference>
<comment type="caution">
    <text evidence="2">The sequence shown here is derived from an EMBL/GenBank/DDBJ whole genome shotgun (WGS) entry which is preliminary data.</text>
</comment>
<protein>
    <submittedName>
        <fullName evidence="2">Uncharacterized protein</fullName>
    </submittedName>
</protein>
<proteinExistence type="predicted"/>
<feature type="compositionally biased region" description="Acidic residues" evidence="1">
    <location>
        <begin position="15"/>
        <end position="27"/>
    </location>
</feature>
<evidence type="ECO:0000256" key="1">
    <source>
        <dbReference type="SAM" id="MobiDB-lite"/>
    </source>
</evidence>
<feature type="region of interest" description="Disordered" evidence="1">
    <location>
        <begin position="1"/>
        <end position="27"/>
    </location>
</feature>
<name>A0A848N0G4_ENTMU</name>
<gene>
    <name evidence="2" type="ORF">HI921_13755</name>
</gene>
<dbReference type="EMBL" id="JABCAG010000057">
    <property type="protein sequence ID" value="NMP59511.1"/>
    <property type="molecule type" value="Genomic_DNA"/>
</dbReference>
<dbReference type="RefSeq" id="WP_074801908.1">
    <property type="nucleotide sequence ID" value="NZ_CP029068.1"/>
</dbReference>
<organism evidence="2 3">
    <name type="scientific">Enterococcus mundtii</name>
    <dbReference type="NCBI Taxonomy" id="53346"/>
    <lineage>
        <taxon>Bacteria</taxon>
        <taxon>Bacillati</taxon>
        <taxon>Bacillota</taxon>
        <taxon>Bacilli</taxon>
        <taxon>Lactobacillales</taxon>
        <taxon>Enterococcaceae</taxon>
        <taxon>Enterococcus</taxon>
    </lineage>
</organism>
<reference evidence="2 3" key="1">
    <citation type="submission" date="2020-04" db="EMBL/GenBank/DDBJ databases">
        <authorList>
            <person name="Abaymova A."/>
            <person name="Teymurazov M."/>
            <person name="Tazyna O."/>
            <person name="Chatushin Y."/>
            <person name="Svetoch E."/>
            <person name="Pereligyn V."/>
            <person name="Pohylenko V."/>
            <person name="Platonov M."/>
            <person name="Kartsev N."/>
            <person name="Skryabin Y."/>
            <person name="Sizova A."/>
            <person name="Solomentsev V."/>
            <person name="Kislichkina A."/>
            <person name="Bogun A."/>
        </authorList>
    </citation>
    <scope>NUCLEOTIDE SEQUENCE [LARGE SCALE GENOMIC DNA]</scope>
    <source>
        <strain evidence="3">SCPM-O-B-8398 (E28)</strain>
    </source>
</reference>
<sequence length="168" mass="19355">MPRVPKNKPSGDFESFFDDELEDLDTPEDTIDSISENEIETKNEIVESISENSTNTTLLPTQNESLGITHVAADKFGLSKTKKNQANELVARTLKFDTETLRRVEDLIYKDQRHSRKIPGTKGFLSDFMDNAIWQHLYQLGLATEEEVNEHLKDYSKYPLNFDKNQEK</sequence>
<evidence type="ECO:0000313" key="2">
    <source>
        <dbReference type="EMBL" id="NMP59511.1"/>
    </source>
</evidence>
<accession>A0A848N0G4</accession>
<dbReference type="AlphaFoldDB" id="A0A848N0G4"/>
<evidence type="ECO:0000313" key="3">
    <source>
        <dbReference type="Proteomes" id="UP000557857"/>
    </source>
</evidence>